<evidence type="ECO:0000313" key="11">
    <source>
        <dbReference type="Proteomes" id="UP000634136"/>
    </source>
</evidence>
<dbReference type="GO" id="GO:0016705">
    <property type="term" value="F:oxidoreductase activity, acting on paired donors, with incorporation or reduction of molecular oxygen"/>
    <property type="evidence" value="ECO:0007669"/>
    <property type="project" value="InterPro"/>
</dbReference>
<keyword evidence="4 8" id="KW-0479">Metal-binding</keyword>
<dbReference type="InterPro" id="IPR036396">
    <property type="entry name" value="Cyt_P450_sf"/>
</dbReference>
<dbReference type="PANTHER" id="PTHR47953">
    <property type="entry name" value="OS08G0105600 PROTEIN"/>
    <property type="match status" value="1"/>
</dbReference>
<dbReference type="OrthoDB" id="2789670at2759"/>
<evidence type="ECO:0000256" key="9">
    <source>
        <dbReference type="RuleBase" id="RU000461"/>
    </source>
</evidence>
<dbReference type="InterPro" id="IPR017972">
    <property type="entry name" value="Cyt_P450_CS"/>
</dbReference>
<dbReference type="InterPro" id="IPR001128">
    <property type="entry name" value="Cyt_P450"/>
</dbReference>
<dbReference type="GO" id="GO:0005506">
    <property type="term" value="F:iron ion binding"/>
    <property type="evidence" value="ECO:0007669"/>
    <property type="project" value="InterPro"/>
</dbReference>
<dbReference type="InterPro" id="IPR002401">
    <property type="entry name" value="Cyt_P450_E_grp-I"/>
</dbReference>
<accession>A0A834X0H7</accession>
<comment type="similarity">
    <text evidence="2 9">Belongs to the cytochrome P450 family.</text>
</comment>
<keyword evidence="5 9" id="KW-0560">Oxidoreductase</keyword>
<dbReference type="CDD" id="cd11072">
    <property type="entry name" value="CYP71-like"/>
    <property type="match status" value="1"/>
</dbReference>
<dbReference type="GO" id="GO:0020037">
    <property type="term" value="F:heme binding"/>
    <property type="evidence" value="ECO:0007669"/>
    <property type="project" value="InterPro"/>
</dbReference>
<feature type="binding site" description="axial binding residue" evidence="8">
    <location>
        <position position="499"/>
    </location>
    <ligand>
        <name>heme</name>
        <dbReference type="ChEBI" id="CHEBI:30413"/>
    </ligand>
    <ligandPart>
        <name>Fe</name>
        <dbReference type="ChEBI" id="CHEBI:18248"/>
    </ligandPart>
</feature>
<gene>
    <name evidence="10" type="ORF">G2W53_010952</name>
</gene>
<dbReference type="Proteomes" id="UP000634136">
    <property type="component" value="Unassembled WGS sequence"/>
</dbReference>
<dbReference type="PRINTS" id="PR00463">
    <property type="entry name" value="EP450I"/>
</dbReference>
<comment type="cofactor">
    <cofactor evidence="1 8">
        <name>heme</name>
        <dbReference type="ChEBI" id="CHEBI:30413"/>
    </cofactor>
</comment>
<dbReference type="AlphaFoldDB" id="A0A834X0H7"/>
<evidence type="ECO:0000256" key="7">
    <source>
        <dbReference type="ARBA" id="ARBA00023033"/>
    </source>
</evidence>
<keyword evidence="3 8" id="KW-0349">Heme</keyword>
<dbReference type="PROSITE" id="PS00086">
    <property type="entry name" value="CYTOCHROME_P450"/>
    <property type="match status" value="1"/>
</dbReference>
<dbReference type="GO" id="GO:0004497">
    <property type="term" value="F:monooxygenase activity"/>
    <property type="evidence" value="ECO:0007669"/>
    <property type="project" value="UniProtKB-KW"/>
</dbReference>
<dbReference type="Gene3D" id="1.10.630.10">
    <property type="entry name" value="Cytochrome P450"/>
    <property type="match status" value="2"/>
</dbReference>
<dbReference type="PANTHER" id="PTHR47953:SF16">
    <property type="entry name" value="CYTOCHROME P450 71D8"/>
    <property type="match status" value="1"/>
</dbReference>
<evidence type="ECO:0000256" key="2">
    <source>
        <dbReference type="ARBA" id="ARBA00010617"/>
    </source>
</evidence>
<dbReference type="SUPFAM" id="SSF48264">
    <property type="entry name" value="Cytochrome P450"/>
    <property type="match status" value="2"/>
</dbReference>
<keyword evidence="6 8" id="KW-0408">Iron</keyword>
<evidence type="ECO:0000256" key="1">
    <source>
        <dbReference type="ARBA" id="ARBA00001971"/>
    </source>
</evidence>
<dbReference type="PRINTS" id="PR00385">
    <property type="entry name" value="P450"/>
</dbReference>
<evidence type="ECO:0000256" key="3">
    <source>
        <dbReference type="ARBA" id="ARBA00022617"/>
    </source>
</evidence>
<reference evidence="10" key="1">
    <citation type="submission" date="2020-09" db="EMBL/GenBank/DDBJ databases">
        <title>Genome-Enabled Discovery of Anthraquinone Biosynthesis in Senna tora.</title>
        <authorList>
            <person name="Kang S.-H."/>
            <person name="Pandey R.P."/>
            <person name="Lee C.-M."/>
            <person name="Sim J.-S."/>
            <person name="Jeong J.-T."/>
            <person name="Choi B.-S."/>
            <person name="Jung M."/>
            <person name="Ginzburg D."/>
            <person name="Zhao K."/>
            <person name="Won S.Y."/>
            <person name="Oh T.-J."/>
            <person name="Yu Y."/>
            <person name="Kim N.-H."/>
            <person name="Lee O.R."/>
            <person name="Lee T.-H."/>
            <person name="Bashyal P."/>
            <person name="Kim T.-S."/>
            <person name="Lee W.-H."/>
            <person name="Kawkins C."/>
            <person name="Kim C.-K."/>
            <person name="Kim J.S."/>
            <person name="Ahn B.O."/>
            <person name="Rhee S.Y."/>
            <person name="Sohng J.K."/>
        </authorList>
    </citation>
    <scope>NUCLEOTIDE SEQUENCE</scope>
    <source>
        <tissue evidence="10">Leaf</tissue>
    </source>
</reference>
<dbReference type="InterPro" id="IPR052306">
    <property type="entry name" value="CYP450_71D"/>
</dbReference>
<evidence type="ECO:0000256" key="4">
    <source>
        <dbReference type="ARBA" id="ARBA00022723"/>
    </source>
</evidence>
<name>A0A834X0H7_9FABA</name>
<organism evidence="10 11">
    <name type="scientific">Senna tora</name>
    <dbReference type="NCBI Taxonomy" id="362788"/>
    <lineage>
        <taxon>Eukaryota</taxon>
        <taxon>Viridiplantae</taxon>
        <taxon>Streptophyta</taxon>
        <taxon>Embryophyta</taxon>
        <taxon>Tracheophyta</taxon>
        <taxon>Spermatophyta</taxon>
        <taxon>Magnoliopsida</taxon>
        <taxon>eudicotyledons</taxon>
        <taxon>Gunneridae</taxon>
        <taxon>Pentapetalae</taxon>
        <taxon>rosids</taxon>
        <taxon>fabids</taxon>
        <taxon>Fabales</taxon>
        <taxon>Fabaceae</taxon>
        <taxon>Caesalpinioideae</taxon>
        <taxon>Cassia clade</taxon>
        <taxon>Senna</taxon>
    </lineage>
</organism>
<comment type="caution">
    <text evidence="10">The sequence shown here is derived from an EMBL/GenBank/DDBJ whole genome shotgun (WGS) entry which is preliminary data.</text>
</comment>
<dbReference type="EMBL" id="JAAIUW010000004">
    <property type="protein sequence ID" value="KAF7836093.1"/>
    <property type="molecule type" value="Genomic_DNA"/>
</dbReference>
<sequence length="560" mass="64292">MHGHLQEIPSYGMMLIAERFIPKKLHDTSLDFRGTNFEYIPFGSRRRMCPGMSFALPNIEFTLARLLYHFDWELSNQMKPQDLDMTEYFGGPWKLPLLGNLHQLASAGLLPHHTLKLLAEKYGPLMHLQLGEISALVVSSPEMAKEIMKTHDLTFAQRPKLVSSKIMFYESTDIAFAPYGDYWRQMRKICMLELLSAKRVQSFSFIREDEVRKLVESIRMCAGLPINLTTRVFSMVSTSVCRAAFGKKSEDADELLCLLKQTIELSGGFDLADLFPSLKLIHLITPMEYKLKKMQKKQDRILERIVNEHKVRKITAKEGKGESGEDNLVDVLLRVQQSGELKIPVTDNNIKAVIWDMFGAGTDTSASVIEWVMSELMRNPRVREKAQAEIRQVFKGKKTIHETDLEQLSYLKLVIKETLRLHPPLPLLLSRECRESCNIGGYFIPIKTKVLINAWALGRDSKLWYDAESFIPERFNDTSLDFRGTNFEYIPFGSGRRMCPGISFALPSMELPLAQLLYHFNWELPNGMKPEELDMTEYFGIAVGRKNNLYLIPTMYNPSE</sequence>
<dbReference type="FunFam" id="1.10.630.10:FF:000008">
    <property type="entry name" value="Cytochrome P450 71D8"/>
    <property type="match status" value="1"/>
</dbReference>
<protein>
    <submittedName>
        <fullName evidence="10">Cytochrome P450 71D8-like</fullName>
    </submittedName>
</protein>
<keyword evidence="11" id="KW-1185">Reference proteome</keyword>
<keyword evidence="7 9" id="KW-0503">Monooxygenase</keyword>
<evidence type="ECO:0000313" key="10">
    <source>
        <dbReference type="EMBL" id="KAF7836093.1"/>
    </source>
</evidence>
<dbReference type="Pfam" id="PF00067">
    <property type="entry name" value="p450"/>
    <property type="match status" value="2"/>
</dbReference>
<evidence type="ECO:0000256" key="6">
    <source>
        <dbReference type="ARBA" id="ARBA00023004"/>
    </source>
</evidence>
<evidence type="ECO:0000256" key="8">
    <source>
        <dbReference type="PIRSR" id="PIRSR602401-1"/>
    </source>
</evidence>
<proteinExistence type="inferred from homology"/>
<evidence type="ECO:0000256" key="5">
    <source>
        <dbReference type="ARBA" id="ARBA00023002"/>
    </source>
</evidence>